<keyword evidence="4 8" id="KW-0690">Ribosome biogenesis</keyword>
<feature type="compositionally biased region" description="Basic residues" evidence="9">
    <location>
        <begin position="106"/>
        <end position="126"/>
    </location>
</feature>
<gene>
    <name evidence="10" type="ORF">OE88DRAFT_1650502</name>
</gene>
<protein>
    <recommendedName>
        <fullName evidence="8">rRNA-processing protein</fullName>
    </recommendedName>
</protein>
<keyword evidence="11" id="KW-1185">Reference proteome</keyword>
<organism evidence="10 11">
    <name type="scientific">Heliocybe sulcata</name>
    <dbReference type="NCBI Taxonomy" id="5364"/>
    <lineage>
        <taxon>Eukaryota</taxon>
        <taxon>Fungi</taxon>
        <taxon>Dikarya</taxon>
        <taxon>Basidiomycota</taxon>
        <taxon>Agaricomycotina</taxon>
        <taxon>Agaricomycetes</taxon>
        <taxon>Gloeophyllales</taxon>
        <taxon>Gloeophyllaceae</taxon>
        <taxon>Heliocybe</taxon>
    </lineage>
</organism>
<accession>A0A5C3NJA0</accession>
<keyword evidence="5 8" id="KW-0698">rRNA processing</keyword>
<evidence type="ECO:0000256" key="9">
    <source>
        <dbReference type="SAM" id="MobiDB-lite"/>
    </source>
</evidence>
<evidence type="ECO:0000256" key="3">
    <source>
        <dbReference type="ARBA" id="ARBA00007869"/>
    </source>
</evidence>
<dbReference type="Proteomes" id="UP000305948">
    <property type="component" value="Unassembled WGS sequence"/>
</dbReference>
<comment type="similarity">
    <text evidence="3 8">Belongs to the CGR1 family.</text>
</comment>
<dbReference type="Pfam" id="PF03879">
    <property type="entry name" value="Cgr1"/>
    <property type="match status" value="1"/>
</dbReference>
<dbReference type="GO" id="GO:0005730">
    <property type="term" value="C:nucleolus"/>
    <property type="evidence" value="ECO:0007669"/>
    <property type="project" value="UniProtKB-SubCell"/>
</dbReference>
<evidence type="ECO:0000256" key="5">
    <source>
        <dbReference type="ARBA" id="ARBA00022552"/>
    </source>
</evidence>
<evidence type="ECO:0000256" key="2">
    <source>
        <dbReference type="ARBA" id="ARBA00004604"/>
    </source>
</evidence>
<dbReference type="OrthoDB" id="277961at2759"/>
<dbReference type="GO" id="GO:0006364">
    <property type="term" value="P:rRNA processing"/>
    <property type="evidence" value="ECO:0007669"/>
    <property type="project" value="UniProtKB-UniRule"/>
</dbReference>
<comment type="function">
    <text evidence="1 8">Involved in nucleolar integrity and required for processing of the pre-rRNA for the 60S ribosome subunit.</text>
</comment>
<evidence type="ECO:0000256" key="1">
    <source>
        <dbReference type="ARBA" id="ARBA00004090"/>
    </source>
</evidence>
<evidence type="ECO:0000313" key="11">
    <source>
        <dbReference type="Proteomes" id="UP000305948"/>
    </source>
</evidence>
<evidence type="ECO:0000256" key="6">
    <source>
        <dbReference type="ARBA" id="ARBA00023054"/>
    </source>
</evidence>
<feature type="region of interest" description="Disordered" evidence="9">
    <location>
        <begin position="1"/>
        <end position="55"/>
    </location>
</feature>
<dbReference type="InterPro" id="IPR005579">
    <property type="entry name" value="Cgr1-like"/>
</dbReference>
<evidence type="ECO:0000256" key="8">
    <source>
        <dbReference type="RuleBase" id="RU363084"/>
    </source>
</evidence>
<sequence>MISSQPGPSSEQVALPVAPSSNGRESGKPWKSNKTATVRSTLPAGVKTKKWEDRMEKTKREAAVKKLEAELKEEKQAAFTRRREITQERKKLAEDRKRAEEMKAKMGARRAARLRRKAGRTKQINH</sequence>
<proteinExistence type="inferred from homology"/>
<name>A0A5C3NJA0_9AGAM</name>
<dbReference type="AlphaFoldDB" id="A0A5C3NJA0"/>
<keyword evidence="6" id="KW-0175">Coiled coil</keyword>
<evidence type="ECO:0000256" key="7">
    <source>
        <dbReference type="ARBA" id="ARBA00023242"/>
    </source>
</evidence>
<comment type="subcellular location">
    <subcellularLocation>
        <location evidence="2 8">Nucleus</location>
        <location evidence="2 8">Nucleolus</location>
    </subcellularLocation>
</comment>
<dbReference type="EMBL" id="ML213503">
    <property type="protein sequence ID" value="TFK56967.1"/>
    <property type="molecule type" value="Genomic_DNA"/>
</dbReference>
<keyword evidence="7 8" id="KW-0539">Nucleus</keyword>
<evidence type="ECO:0000313" key="10">
    <source>
        <dbReference type="EMBL" id="TFK56967.1"/>
    </source>
</evidence>
<feature type="compositionally biased region" description="Basic and acidic residues" evidence="9">
    <location>
        <begin position="92"/>
        <end position="104"/>
    </location>
</feature>
<feature type="region of interest" description="Disordered" evidence="9">
    <location>
        <begin position="92"/>
        <end position="126"/>
    </location>
</feature>
<evidence type="ECO:0000256" key="4">
    <source>
        <dbReference type="ARBA" id="ARBA00022517"/>
    </source>
</evidence>
<feature type="compositionally biased region" description="Polar residues" evidence="9">
    <location>
        <begin position="1"/>
        <end position="12"/>
    </location>
</feature>
<reference evidence="10 11" key="1">
    <citation type="journal article" date="2019" name="Nat. Ecol. Evol.">
        <title>Megaphylogeny resolves global patterns of mushroom evolution.</title>
        <authorList>
            <person name="Varga T."/>
            <person name="Krizsan K."/>
            <person name="Foldi C."/>
            <person name="Dima B."/>
            <person name="Sanchez-Garcia M."/>
            <person name="Sanchez-Ramirez S."/>
            <person name="Szollosi G.J."/>
            <person name="Szarkandi J.G."/>
            <person name="Papp V."/>
            <person name="Albert L."/>
            <person name="Andreopoulos W."/>
            <person name="Angelini C."/>
            <person name="Antonin V."/>
            <person name="Barry K.W."/>
            <person name="Bougher N.L."/>
            <person name="Buchanan P."/>
            <person name="Buyck B."/>
            <person name="Bense V."/>
            <person name="Catcheside P."/>
            <person name="Chovatia M."/>
            <person name="Cooper J."/>
            <person name="Damon W."/>
            <person name="Desjardin D."/>
            <person name="Finy P."/>
            <person name="Geml J."/>
            <person name="Haridas S."/>
            <person name="Hughes K."/>
            <person name="Justo A."/>
            <person name="Karasinski D."/>
            <person name="Kautmanova I."/>
            <person name="Kiss B."/>
            <person name="Kocsube S."/>
            <person name="Kotiranta H."/>
            <person name="LaButti K.M."/>
            <person name="Lechner B.E."/>
            <person name="Liimatainen K."/>
            <person name="Lipzen A."/>
            <person name="Lukacs Z."/>
            <person name="Mihaltcheva S."/>
            <person name="Morgado L.N."/>
            <person name="Niskanen T."/>
            <person name="Noordeloos M.E."/>
            <person name="Ohm R.A."/>
            <person name="Ortiz-Santana B."/>
            <person name="Ovrebo C."/>
            <person name="Racz N."/>
            <person name="Riley R."/>
            <person name="Savchenko A."/>
            <person name="Shiryaev A."/>
            <person name="Soop K."/>
            <person name="Spirin V."/>
            <person name="Szebenyi C."/>
            <person name="Tomsovsky M."/>
            <person name="Tulloss R.E."/>
            <person name="Uehling J."/>
            <person name="Grigoriev I.V."/>
            <person name="Vagvolgyi C."/>
            <person name="Papp T."/>
            <person name="Martin F.M."/>
            <person name="Miettinen O."/>
            <person name="Hibbett D.S."/>
            <person name="Nagy L.G."/>
        </authorList>
    </citation>
    <scope>NUCLEOTIDE SEQUENCE [LARGE SCALE GENOMIC DNA]</scope>
    <source>
        <strain evidence="10 11">OMC1185</strain>
    </source>
</reference>